<evidence type="ECO:0000313" key="5">
    <source>
        <dbReference type="Proteomes" id="UP000092600"/>
    </source>
</evidence>
<comment type="caution">
    <text evidence="4">The sequence shown here is derived from an EMBL/GenBank/DDBJ whole genome shotgun (WGS) entry which is preliminary data.</text>
</comment>
<feature type="domain" description="R13L1/DRL21-like LRR repeat region" evidence="3">
    <location>
        <begin position="189"/>
        <end position="316"/>
    </location>
</feature>
<dbReference type="Pfam" id="PF25019">
    <property type="entry name" value="LRR_R13L1-DRL21"/>
    <property type="match status" value="1"/>
</dbReference>
<name>A0A199V665_ANACO</name>
<protein>
    <submittedName>
        <fullName evidence="4">Putative disease resistance protein</fullName>
    </submittedName>
</protein>
<dbReference type="InterPro" id="IPR001611">
    <property type="entry name" value="Leu-rich_rpt"/>
</dbReference>
<dbReference type="InterPro" id="IPR032675">
    <property type="entry name" value="LRR_dom_sf"/>
</dbReference>
<keyword evidence="1" id="KW-0433">Leucine-rich repeat</keyword>
<evidence type="ECO:0000313" key="4">
    <source>
        <dbReference type="EMBL" id="OAY72340.1"/>
    </source>
</evidence>
<dbReference type="InterPro" id="IPR003591">
    <property type="entry name" value="Leu-rich_rpt_typical-subtyp"/>
</dbReference>
<dbReference type="Pfam" id="PF13855">
    <property type="entry name" value="LRR_8"/>
    <property type="match status" value="1"/>
</dbReference>
<dbReference type="PROSITE" id="PS51450">
    <property type="entry name" value="LRR"/>
    <property type="match status" value="1"/>
</dbReference>
<evidence type="ECO:0000256" key="2">
    <source>
        <dbReference type="ARBA" id="ARBA00022737"/>
    </source>
</evidence>
<sequence>MPPLMNDLARFVSMDECSGIESSGEAWGLSGSPRHLSLIFHGLNQSKHANLMNLKGLRTLMFLDASETVSSYTLSELESLKSLRVLDLRNTSLEQLPPSIKELKHLRYLNLSDNPIQELPSSLCVLHNLQTLVLLRCRSLVKLPEKMYELTNLRHLEADKSLTSKIESIGRLSLLQELEEFKVFRNHRIGELKEMNELRGCLSIGDLHNVESGIEAGEAMLANKCRLEMLELEWPEREASSINTSRDLEVLENFQPPSSLRTLKITQYGGISTPKWMKDKTLSHLEVVRLYDCPKWEQLPSLGSLRFLKTLEVRGMPGVSTFSHDFYGDSITVKFPSLRMLRFANMPEWKDWLVGENDQYSFPCLDELALEKCTNLRKMPPLPPALRKITLEGVGLQDLQKMKDSFYDSLQQPSSTCYSLNISNCLNLKRLHEGFLHLHLRTSITSLTISGCTDLSEQLPKECFRDFASLKTLQLKECPKLRVARESGIPLSLEELEIISCPLVMNQSVCMALQNDGSVPFSFVISNGYNGYNNFEYFFSNVLPHLTKFQSLHIGYESSSSASSFGISMKYEGSRQNDFYRCLEMKIRIDLLPECVKPRLSDWLRGLKSLPLLSISGGPTVEYPSAEVLQSLSSLRKLVIEECGRLDSLSLQSLSSLKSLMIRNCPSLVVCSPRGLSSLSITHLDIINSSTFIDLLQELRALKCLKICSCPGLTSFAGGKGALVKLNCLQELEIDNCVDLHSLPADLHELKSLVYLRISRCPKLECLPDSIPYSLESLSIIHCSQLKDRCRKNDGQDWHKIAHIRNLLIEWQCLRVWRWRPMISAVELANKSDGGRSLTDRGSRGWQQALAVRDGHRLQSRQVSERFLLARCDVGVGLGDRKGEQFTSLQLGEERCSHNARASYDLESFNRRRKCGRKFCRGCILGEKPIIHLTYSYDAENHHKGWQKPSYNALSRKHN</sequence>
<proteinExistence type="predicted"/>
<dbReference type="Gene3D" id="3.80.10.10">
    <property type="entry name" value="Ribonuclease Inhibitor"/>
    <property type="match status" value="4"/>
</dbReference>
<organism evidence="4 5">
    <name type="scientific">Ananas comosus</name>
    <name type="common">Pineapple</name>
    <name type="synonym">Ananas ananas</name>
    <dbReference type="NCBI Taxonomy" id="4615"/>
    <lineage>
        <taxon>Eukaryota</taxon>
        <taxon>Viridiplantae</taxon>
        <taxon>Streptophyta</taxon>
        <taxon>Embryophyta</taxon>
        <taxon>Tracheophyta</taxon>
        <taxon>Spermatophyta</taxon>
        <taxon>Magnoliopsida</taxon>
        <taxon>Liliopsida</taxon>
        <taxon>Poales</taxon>
        <taxon>Bromeliaceae</taxon>
        <taxon>Bromelioideae</taxon>
        <taxon>Ananas</taxon>
    </lineage>
</organism>
<dbReference type="Proteomes" id="UP000092600">
    <property type="component" value="Unassembled WGS sequence"/>
</dbReference>
<evidence type="ECO:0000259" key="3">
    <source>
        <dbReference type="Pfam" id="PF25019"/>
    </source>
</evidence>
<dbReference type="AlphaFoldDB" id="A0A199V665"/>
<dbReference type="SUPFAM" id="SSF52058">
    <property type="entry name" value="L domain-like"/>
    <property type="match status" value="2"/>
</dbReference>
<dbReference type="PANTHER" id="PTHR47186">
    <property type="entry name" value="LEUCINE-RICH REPEAT-CONTAINING PROTEIN 57"/>
    <property type="match status" value="1"/>
</dbReference>
<dbReference type="PANTHER" id="PTHR47186:SF3">
    <property type="entry name" value="OS09G0267800 PROTEIN"/>
    <property type="match status" value="1"/>
</dbReference>
<evidence type="ECO:0000256" key="1">
    <source>
        <dbReference type="ARBA" id="ARBA00022614"/>
    </source>
</evidence>
<reference evidence="4 5" key="1">
    <citation type="journal article" date="2016" name="DNA Res.">
        <title>The draft genome of MD-2 pineapple using hybrid error correction of long reads.</title>
        <authorList>
            <person name="Redwan R.M."/>
            <person name="Saidin A."/>
            <person name="Kumar S.V."/>
        </authorList>
    </citation>
    <scope>NUCLEOTIDE SEQUENCE [LARGE SCALE GENOMIC DNA]</scope>
    <source>
        <strain evidence="5">cv. MD2</strain>
        <tissue evidence="4">Leaf</tissue>
    </source>
</reference>
<keyword evidence="2" id="KW-0677">Repeat</keyword>
<dbReference type="InterPro" id="IPR056789">
    <property type="entry name" value="LRR_R13L1-DRL21"/>
</dbReference>
<dbReference type="EMBL" id="LSRQ01003140">
    <property type="protein sequence ID" value="OAY72340.1"/>
    <property type="molecule type" value="Genomic_DNA"/>
</dbReference>
<accession>A0A199V665</accession>
<dbReference type="SMART" id="SM00369">
    <property type="entry name" value="LRR_TYP"/>
    <property type="match status" value="2"/>
</dbReference>
<gene>
    <name evidence="4" type="ORF">ACMD2_25870</name>
</gene>